<proteinExistence type="predicted"/>
<evidence type="ECO:0000313" key="6">
    <source>
        <dbReference type="EMBL" id="TLS49628.1"/>
    </source>
</evidence>
<organism evidence="6 7">
    <name type="scientific">Paenibacillus antri</name>
    <dbReference type="NCBI Taxonomy" id="2582848"/>
    <lineage>
        <taxon>Bacteria</taxon>
        <taxon>Bacillati</taxon>
        <taxon>Bacillota</taxon>
        <taxon>Bacilli</taxon>
        <taxon>Bacillales</taxon>
        <taxon>Paenibacillaceae</taxon>
        <taxon>Paenibacillus</taxon>
    </lineage>
</organism>
<gene>
    <name evidence="6" type="ORF">FE782_24915</name>
</gene>
<reference evidence="6 7" key="1">
    <citation type="submission" date="2019-05" db="EMBL/GenBank/DDBJ databases">
        <authorList>
            <person name="Narsing Rao M.P."/>
            <person name="Li W.J."/>
        </authorList>
    </citation>
    <scope>NUCLEOTIDE SEQUENCE [LARGE SCALE GENOMIC DNA]</scope>
    <source>
        <strain evidence="6 7">SYSU_K30003</strain>
    </source>
</reference>
<dbReference type="OrthoDB" id="2455901at2"/>
<name>A0A5R9G864_9BACL</name>
<evidence type="ECO:0000313" key="7">
    <source>
        <dbReference type="Proteomes" id="UP000309676"/>
    </source>
</evidence>
<keyword evidence="7" id="KW-1185">Reference proteome</keyword>
<dbReference type="InterPro" id="IPR032808">
    <property type="entry name" value="DoxX"/>
</dbReference>
<keyword evidence="4 5" id="KW-0472">Membrane</keyword>
<protein>
    <submittedName>
        <fullName evidence="6">DoxX family membrane protein</fullName>
    </submittedName>
</protein>
<dbReference type="AlphaFoldDB" id="A0A5R9G864"/>
<evidence type="ECO:0000256" key="3">
    <source>
        <dbReference type="ARBA" id="ARBA00022989"/>
    </source>
</evidence>
<comment type="caution">
    <text evidence="6">The sequence shown here is derived from an EMBL/GenBank/DDBJ whole genome shotgun (WGS) entry which is preliminary data.</text>
</comment>
<feature type="transmembrane region" description="Helical" evidence="5">
    <location>
        <begin position="101"/>
        <end position="123"/>
    </location>
</feature>
<dbReference type="GO" id="GO:0016020">
    <property type="term" value="C:membrane"/>
    <property type="evidence" value="ECO:0007669"/>
    <property type="project" value="UniProtKB-SubCell"/>
</dbReference>
<dbReference type="RefSeq" id="WP_138197071.1">
    <property type="nucleotide sequence ID" value="NZ_VCIW01000020.1"/>
</dbReference>
<keyword evidence="3 5" id="KW-1133">Transmembrane helix</keyword>
<evidence type="ECO:0000256" key="1">
    <source>
        <dbReference type="ARBA" id="ARBA00004141"/>
    </source>
</evidence>
<evidence type="ECO:0000256" key="4">
    <source>
        <dbReference type="ARBA" id="ARBA00023136"/>
    </source>
</evidence>
<dbReference type="Pfam" id="PF13564">
    <property type="entry name" value="DoxX_2"/>
    <property type="match status" value="1"/>
</dbReference>
<feature type="transmembrane region" description="Helical" evidence="5">
    <location>
        <begin position="72"/>
        <end position="95"/>
    </location>
</feature>
<keyword evidence="2 5" id="KW-0812">Transmembrane</keyword>
<evidence type="ECO:0000256" key="2">
    <source>
        <dbReference type="ARBA" id="ARBA00022692"/>
    </source>
</evidence>
<sequence>MKRAIGVVQALLVAGFLMAGSSKLFSSAEQIRAMFTETMGLGAGFMYVVGAIETIAALALIVGFWKREIAAFSAAVLTIVMIGAVAATLIAGLGADVVMQLLYLVLLALFLPAKLGGFGRLGAGRSGVARTK</sequence>
<comment type="subcellular location">
    <subcellularLocation>
        <location evidence="1">Membrane</location>
        <topology evidence="1">Multi-pass membrane protein</topology>
    </subcellularLocation>
</comment>
<dbReference type="EMBL" id="VCIW01000020">
    <property type="protein sequence ID" value="TLS49628.1"/>
    <property type="molecule type" value="Genomic_DNA"/>
</dbReference>
<dbReference type="Proteomes" id="UP000309676">
    <property type="component" value="Unassembled WGS sequence"/>
</dbReference>
<evidence type="ECO:0000256" key="5">
    <source>
        <dbReference type="SAM" id="Phobius"/>
    </source>
</evidence>
<feature type="transmembrane region" description="Helical" evidence="5">
    <location>
        <begin position="43"/>
        <end position="65"/>
    </location>
</feature>
<accession>A0A5R9G864</accession>